<organism evidence="1 2">
    <name type="scientific">Pseudolactococcus carnosus</name>
    <dbReference type="NCBI Taxonomy" id="2749961"/>
    <lineage>
        <taxon>Bacteria</taxon>
        <taxon>Bacillati</taxon>
        <taxon>Bacillota</taxon>
        <taxon>Bacilli</taxon>
        <taxon>Lactobacillales</taxon>
        <taxon>Streptococcaceae</taxon>
        <taxon>Pseudolactococcus</taxon>
    </lineage>
</organism>
<dbReference type="RefSeq" id="WP_244034448.1">
    <property type="nucleotide sequence ID" value="NZ_JAAECS010000002.1"/>
</dbReference>
<reference evidence="1 2" key="1">
    <citation type="journal article" date="2022" name="Microbiol. Res.">
        <title>Comparative genome analysis, predicted lifestyle and antimicrobial strategies of Lactococcus carnosus and Lactococcus paracarnosus isolated from meat.</title>
        <authorList>
            <person name="Werum V."/>
            <person name="Ehrmann M."/>
            <person name="Vogel R."/>
            <person name="Hilgarth M."/>
        </authorList>
    </citation>
    <scope>NUCLEOTIDE SEQUENCE [LARGE SCALE GENOMIC DNA]</scope>
    <source>
        <strain evidence="1 2">TMW22177</strain>
    </source>
</reference>
<proteinExistence type="predicted"/>
<dbReference type="Proteomes" id="UP001522450">
    <property type="component" value="Unassembled WGS sequence"/>
</dbReference>
<comment type="caution">
    <text evidence="1">The sequence shown here is derived from an EMBL/GenBank/DDBJ whole genome shotgun (WGS) entry which is preliminary data.</text>
</comment>
<keyword evidence="2" id="KW-1185">Reference proteome</keyword>
<evidence type="ECO:0000313" key="1">
    <source>
        <dbReference type="EMBL" id="MCJ1989409.1"/>
    </source>
</evidence>
<dbReference type="EMBL" id="JAAECS010000002">
    <property type="protein sequence ID" value="MCJ1989409.1"/>
    <property type="molecule type" value="Genomic_DNA"/>
</dbReference>
<sequence>MSKNKLDRINEIEQEIKVIDKFLERKEYGIVLQKLKRKFRLSLKTKAYGILGSREYAIPNVVVNEIVNEIVKVLINRKAKLIDEQKEIWGN</sequence>
<name>A0ABT0ART6_9LACT</name>
<accession>A0ABT0ART6</accession>
<evidence type="ECO:0000313" key="2">
    <source>
        <dbReference type="Proteomes" id="UP001522450"/>
    </source>
</evidence>
<gene>
    <name evidence="1" type="ORF">GYN21_04170</name>
</gene>
<protein>
    <submittedName>
        <fullName evidence="1">Uncharacterized protein</fullName>
    </submittedName>
</protein>